<comment type="subcellular location">
    <subcellularLocation>
        <location evidence="5 6">Cytoplasm</location>
    </subcellularLocation>
</comment>
<keyword evidence="4 5" id="KW-0269">Exonuclease</keyword>
<evidence type="ECO:0000256" key="3">
    <source>
        <dbReference type="ARBA" id="ARBA00022801"/>
    </source>
</evidence>
<proteinExistence type="inferred from homology"/>
<dbReference type="InterPro" id="IPR020579">
    <property type="entry name" value="Exonuc_VII_lsu_C"/>
</dbReference>
<protein>
    <recommendedName>
        <fullName evidence="5">Exodeoxyribonuclease 7 large subunit</fullName>
        <ecNumber evidence="5">3.1.11.6</ecNumber>
    </recommendedName>
    <alternativeName>
        <fullName evidence="5">Exodeoxyribonuclease VII large subunit</fullName>
        <shortName evidence="5">Exonuclease VII large subunit</shortName>
    </alternativeName>
</protein>
<comment type="similarity">
    <text evidence="5 6">Belongs to the XseA family.</text>
</comment>
<evidence type="ECO:0000313" key="9">
    <source>
        <dbReference type="EMBL" id="ORO54443.1"/>
    </source>
</evidence>
<evidence type="ECO:0000256" key="2">
    <source>
        <dbReference type="ARBA" id="ARBA00022722"/>
    </source>
</evidence>
<dbReference type="InterPro" id="IPR003753">
    <property type="entry name" value="Exonuc_VII_L"/>
</dbReference>
<dbReference type="HAMAP" id="MF_00378">
    <property type="entry name" value="Exonuc_7_L"/>
    <property type="match status" value="1"/>
</dbReference>
<dbReference type="Proteomes" id="UP000193669">
    <property type="component" value="Unassembled WGS sequence"/>
</dbReference>
<keyword evidence="1 5" id="KW-0963">Cytoplasm</keyword>
<dbReference type="Pfam" id="PF13742">
    <property type="entry name" value="tRNA_anti_2"/>
    <property type="match status" value="1"/>
</dbReference>
<dbReference type="GO" id="GO:0003676">
    <property type="term" value="F:nucleic acid binding"/>
    <property type="evidence" value="ECO:0007669"/>
    <property type="project" value="InterPro"/>
</dbReference>
<evidence type="ECO:0000256" key="5">
    <source>
        <dbReference type="HAMAP-Rule" id="MF_00378"/>
    </source>
</evidence>
<sequence>MEKYLSVTTLTKYLKMKFDKDPYLERVYLTGQVSNFRKRPTHQYFSLKDDHAVIQATIWSGIYQKLGFDLEEGMKINVIGRVQVYEPSGSYSIIIEKAEPDGVGALAIQFEQLKKKLTEEGLFQERFKQPLPQFSKRIGVVTSRSGAVIRDIITTVSRRFPGVDILLYPTKVQGDGAAEEIARNIVRANQREDIDVLIIGRGGGSIEDLWAFNEEIVVRAIFESRLPVISSVGHETDVTLADFVADRRAATPTAAAELATPVTKLDVLAHLQNQEKRMATAVQNVLSRKKEALKKCSQSVIFRQPERLYDGYLQRLDQLQLRLKQSLRTRISDNKQLVQARTHQLVQLSPITKIQRYQDRLGQLDKLLRSQMALVYDAKVAEVKRLSEALLMLDTSRIVARGYAIVKKEESVVDSVESLKKKDQVTLLMRDGQVELEVKDVKTKEI</sequence>
<dbReference type="AlphaFoldDB" id="A0A1X1H5X2"/>
<evidence type="ECO:0000313" key="10">
    <source>
        <dbReference type="Proteomes" id="UP000193669"/>
    </source>
</evidence>
<keyword evidence="3 5" id="KW-0378">Hydrolase</keyword>
<comment type="caution">
    <text evidence="9">The sequence shown here is derived from an EMBL/GenBank/DDBJ whole genome shotgun (WGS) entry which is preliminary data.</text>
</comment>
<dbReference type="EC" id="3.1.11.6" evidence="5"/>
<dbReference type="GO" id="GO:0008855">
    <property type="term" value="F:exodeoxyribonuclease VII activity"/>
    <property type="evidence" value="ECO:0007669"/>
    <property type="project" value="UniProtKB-UniRule"/>
</dbReference>
<dbReference type="RefSeq" id="WP_084878405.1">
    <property type="nucleotide sequence ID" value="NZ_NCUK01000013.1"/>
</dbReference>
<evidence type="ECO:0000256" key="1">
    <source>
        <dbReference type="ARBA" id="ARBA00022490"/>
    </source>
</evidence>
<comment type="function">
    <text evidence="5">Bidirectionally degrades single-stranded DNA into large acid-insoluble oligonucleotides, which are then degraded further into small acid-soluble oligonucleotides.</text>
</comment>
<name>A0A1X1H5X2_STROR</name>
<feature type="domain" description="Exonuclease VII large subunit C-terminal" evidence="7">
    <location>
        <begin position="122"/>
        <end position="436"/>
    </location>
</feature>
<evidence type="ECO:0000259" key="8">
    <source>
        <dbReference type="Pfam" id="PF13742"/>
    </source>
</evidence>
<evidence type="ECO:0000256" key="6">
    <source>
        <dbReference type="RuleBase" id="RU004355"/>
    </source>
</evidence>
<dbReference type="InterPro" id="IPR025824">
    <property type="entry name" value="OB-fold_nuc-bd_dom"/>
</dbReference>
<dbReference type="EMBL" id="NCUK01000013">
    <property type="protein sequence ID" value="ORO54443.1"/>
    <property type="molecule type" value="Genomic_DNA"/>
</dbReference>
<dbReference type="GO" id="GO:0009318">
    <property type="term" value="C:exodeoxyribonuclease VII complex"/>
    <property type="evidence" value="ECO:0007669"/>
    <property type="project" value="UniProtKB-UniRule"/>
</dbReference>
<dbReference type="GO" id="GO:0006308">
    <property type="term" value="P:DNA catabolic process"/>
    <property type="evidence" value="ECO:0007669"/>
    <property type="project" value="UniProtKB-UniRule"/>
</dbReference>
<evidence type="ECO:0000256" key="4">
    <source>
        <dbReference type="ARBA" id="ARBA00022839"/>
    </source>
</evidence>
<organism evidence="9 10">
    <name type="scientific">Streptococcus oralis subsp. oralis</name>
    <dbReference type="NCBI Taxonomy" id="1891914"/>
    <lineage>
        <taxon>Bacteria</taxon>
        <taxon>Bacillati</taxon>
        <taxon>Bacillota</taxon>
        <taxon>Bacilli</taxon>
        <taxon>Lactobacillales</taxon>
        <taxon>Streptococcaceae</taxon>
        <taxon>Streptococcus</taxon>
    </lineage>
</organism>
<feature type="domain" description="OB-fold nucleic acid binding" evidence="8">
    <location>
        <begin position="5"/>
        <end position="97"/>
    </location>
</feature>
<dbReference type="CDD" id="cd04489">
    <property type="entry name" value="ExoVII_LU_OBF"/>
    <property type="match status" value="1"/>
</dbReference>
<evidence type="ECO:0000259" key="7">
    <source>
        <dbReference type="Pfam" id="PF02601"/>
    </source>
</evidence>
<dbReference type="PANTHER" id="PTHR30008">
    <property type="entry name" value="EXODEOXYRIBONUCLEASE 7 LARGE SUBUNIT"/>
    <property type="match status" value="1"/>
</dbReference>
<accession>A0A1X1H5X2</accession>
<dbReference type="PANTHER" id="PTHR30008:SF0">
    <property type="entry name" value="EXODEOXYRIBONUCLEASE 7 LARGE SUBUNIT"/>
    <property type="match status" value="1"/>
</dbReference>
<dbReference type="Pfam" id="PF02601">
    <property type="entry name" value="Exonuc_VII_L"/>
    <property type="match status" value="1"/>
</dbReference>
<comment type="catalytic activity">
    <reaction evidence="5 6">
        <text>Exonucleolytic cleavage in either 5'- to 3'- or 3'- to 5'-direction to yield nucleoside 5'-phosphates.</text>
        <dbReference type="EC" id="3.1.11.6"/>
    </reaction>
</comment>
<gene>
    <name evidence="5" type="primary">xseA</name>
    <name evidence="9" type="ORF">B7721_07785</name>
</gene>
<dbReference type="NCBIfam" id="TIGR00237">
    <property type="entry name" value="xseA"/>
    <property type="match status" value="1"/>
</dbReference>
<reference evidence="9 10" key="1">
    <citation type="journal article" date="2016" name="Eur. J. Clin. Microbiol. Infect. Dis.">
        <title>Whole genome sequencing as a tool for phylogenetic analysis of clinical strains of Mitis group streptococci.</title>
        <authorList>
            <person name="Rasmussen L.H."/>
            <person name="Dargis R."/>
            <person name="Hojholt K."/>
            <person name="Christensen J.J."/>
            <person name="Skovgaard O."/>
            <person name="Justesen U.S."/>
            <person name="Rosenvinge F.S."/>
            <person name="Moser C."/>
            <person name="Lukjancenko O."/>
            <person name="Rasmussen S."/>
            <person name="Nielsen X.C."/>
        </authorList>
    </citation>
    <scope>NUCLEOTIDE SEQUENCE [LARGE SCALE GENOMIC DNA]</scope>
    <source>
        <strain evidence="9 10">RH_57980_07</strain>
    </source>
</reference>
<comment type="subunit">
    <text evidence="5">Heterooligomer composed of large and small subunits.</text>
</comment>
<keyword evidence="2 5" id="KW-0540">Nuclease</keyword>
<dbReference type="GO" id="GO:0005737">
    <property type="term" value="C:cytoplasm"/>
    <property type="evidence" value="ECO:0007669"/>
    <property type="project" value="UniProtKB-SubCell"/>
</dbReference>